<accession>A0A9D4HYY6</accession>
<organism evidence="1 2">
    <name type="scientific">Dreissena polymorpha</name>
    <name type="common">Zebra mussel</name>
    <name type="synonym">Mytilus polymorpha</name>
    <dbReference type="NCBI Taxonomy" id="45954"/>
    <lineage>
        <taxon>Eukaryota</taxon>
        <taxon>Metazoa</taxon>
        <taxon>Spiralia</taxon>
        <taxon>Lophotrochozoa</taxon>
        <taxon>Mollusca</taxon>
        <taxon>Bivalvia</taxon>
        <taxon>Autobranchia</taxon>
        <taxon>Heteroconchia</taxon>
        <taxon>Euheterodonta</taxon>
        <taxon>Imparidentia</taxon>
        <taxon>Neoheterodontei</taxon>
        <taxon>Myida</taxon>
        <taxon>Dreissenoidea</taxon>
        <taxon>Dreissenidae</taxon>
        <taxon>Dreissena</taxon>
    </lineage>
</organism>
<dbReference type="AlphaFoldDB" id="A0A9D4HYY6"/>
<gene>
    <name evidence="1" type="ORF">DPMN_047236</name>
</gene>
<evidence type="ECO:0000313" key="1">
    <source>
        <dbReference type="EMBL" id="KAH3740530.1"/>
    </source>
</evidence>
<reference evidence="1" key="2">
    <citation type="submission" date="2020-11" db="EMBL/GenBank/DDBJ databases">
        <authorList>
            <person name="McCartney M.A."/>
            <person name="Auch B."/>
            <person name="Kono T."/>
            <person name="Mallez S."/>
            <person name="Becker A."/>
            <person name="Gohl D.M."/>
            <person name="Silverstein K.A.T."/>
            <person name="Koren S."/>
            <person name="Bechman K.B."/>
            <person name="Herman A."/>
            <person name="Abrahante J.E."/>
            <person name="Garbe J."/>
        </authorList>
    </citation>
    <scope>NUCLEOTIDE SEQUENCE</scope>
    <source>
        <strain evidence="1">Duluth1</strain>
        <tissue evidence="1">Whole animal</tissue>
    </source>
</reference>
<reference evidence="1" key="1">
    <citation type="journal article" date="2019" name="bioRxiv">
        <title>The Genome of the Zebra Mussel, Dreissena polymorpha: A Resource for Invasive Species Research.</title>
        <authorList>
            <person name="McCartney M.A."/>
            <person name="Auch B."/>
            <person name="Kono T."/>
            <person name="Mallez S."/>
            <person name="Zhang Y."/>
            <person name="Obille A."/>
            <person name="Becker A."/>
            <person name="Abrahante J.E."/>
            <person name="Garbe J."/>
            <person name="Badalamenti J.P."/>
            <person name="Herman A."/>
            <person name="Mangelson H."/>
            <person name="Liachko I."/>
            <person name="Sullivan S."/>
            <person name="Sone E.D."/>
            <person name="Koren S."/>
            <person name="Silverstein K.A.T."/>
            <person name="Beckman K.B."/>
            <person name="Gohl D.M."/>
        </authorList>
    </citation>
    <scope>NUCLEOTIDE SEQUENCE</scope>
    <source>
        <strain evidence="1">Duluth1</strain>
        <tissue evidence="1">Whole animal</tissue>
    </source>
</reference>
<name>A0A9D4HYY6_DREPO</name>
<proteinExistence type="predicted"/>
<keyword evidence="2" id="KW-1185">Reference proteome</keyword>
<comment type="caution">
    <text evidence="1">The sequence shown here is derived from an EMBL/GenBank/DDBJ whole genome shotgun (WGS) entry which is preliminary data.</text>
</comment>
<protein>
    <submittedName>
        <fullName evidence="1">Uncharacterized protein</fullName>
    </submittedName>
</protein>
<evidence type="ECO:0000313" key="2">
    <source>
        <dbReference type="Proteomes" id="UP000828390"/>
    </source>
</evidence>
<sequence>MRRIGRFKTTCRRICEEEVKKCNMMGRAKERGRKKSTPEDCFRYPMFHKGFTGIIQVSQTFDNKDEHSVL</sequence>
<dbReference type="EMBL" id="JAIWYP010000011">
    <property type="protein sequence ID" value="KAH3740530.1"/>
    <property type="molecule type" value="Genomic_DNA"/>
</dbReference>
<dbReference type="Proteomes" id="UP000828390">
    <property type="component" value="Unassembled WGS sequence"/>
</dbReference>